<reference evidence="1" key="1">
    <citation type="submission" date="2023-04" db="EMBL/GenBank/DDBJ databases">
        <title>Aspergillus oryzae var. brunneus NBRC 4377.</title>
        <authorList>
            <person name="Ichikawa N."/>
            <person name="Sato H."/>
            <person name="Tonouchi N."/>
        </authorList>
    </citation>
    <scope>NUCLEOTIDE SEQUENCE</scope>
    <source>
        <strain evidence="1">NBRC 4377</strain>
    </source>
</reference>
<dbReference type="EMBL" id="BSYB01000117">
    <property type="protein sequence ID" value="GMG55262.1"/>
    <property type="molecule type" value="Genomic_DNA"/>
</dbReference>
<sequence length="70" mass="8095">MNEPKATLCWVEKELEVDLYCLGEDHPEYKETVKMVEILRQAADASNPFDERISNWFDSHGSPTDSCMLM</sequence>
<dbReference type="Proteomes" id="UP001165189">
    <property type="component" value="Unassembled WGS sequence"/>
</dbReference>
<keyword evidence="2" id="KW-1185">Reference proteome</keyword>
<proteinExistence type="predicted"/>
<evidence type="ECO:0000313" key="2">
    <source>
        <dbReference type="Proteomes" id="UP001165189"/>
    </source>
</evidence>
<name>A0ABQ6LAY4_ASPOZ</name>
<comment type="caution">
    <text evidence="1">The sequence shown here is derived from an EMBL/GenBank/DDBJ whole genome shotgun (WGS) entry which is preliminary data.</text>
</comment>
<organism evidence="1 2">
    <name type="scientific">Aspergillus oryzae var. brunneus</name>
    <dbReference type="NCBI Taxonomy" id="332754"/>
    <lineage>
        <taxon>Eukaryota</taxon>
        <taxon>Fungi</taxon>
        <taxon>Dikarya</taxon>
        <taxon>Ascomycota</taxon>
        <taxon>Pezizomycotina</taxon>
        <taxon>Eurotiomycetes</taxon>
        <taxon>Eurotiomycetidae</taxon>
        <taxon>Eurotiales</taxon>
        <taxon>Aspergillaceae</taxon>
        <taxon>Aspergillus</taxon>
        <taxon>Aspergillus subgen. Circumdati</taxon>
    </lineage>
</organism>
<accession>A0ABQ6LAY4</accession>
<protein>
    <submittedName>
        <fullName evidence="1">Unnamed protein product</fullName>
    </submittedName>
</protein>
<evidence type="ECO:0000313" key="1">
    <source>
        <dbReference type="EMBL" id="GMG55262.1"/>
    </source>
</evidence>
<gene>
    <name evidence="1" type="ORF">Aory05_001343900</name>
</gene>